<dbReference type="Proteomes" id="UP001595766">
    <property type="component" value="Unassembled WGS sequence"/>
</dbReference>
<dbReference type="Pfam" id="PF10677">
    <property type="entry name" value="DUF2490"/>
    <property type="match status" value="1"/>
</dbReference>
<organism evidence="1 2">
    <name type="scientific">Belliella kenyensis</name>
    <dbReference type="NCBI Taxonomy" id="1472724"/>
    <lineage>
        <taxon>Bacteria</taxon>
        <taxon>Pseudomonadati</taxon>
        <taxon>Bacteroidota</taxon>
        <taxon>Cytophagia</taxon>
        <taxon>Cytophagales</taxon>
        <taxon>Cyclobacteriaceae</taxon>
        <taxon>Belliella</taxon>
    </lineage>
</organism>
<protein>
    <submittedName>
        <fullName evidence="1">DUF2490 domain-containing protein</fullName>
    </submittedName>
</protein>
<reference evidence="2" key="1">
    <citation type="journal article" date="2019" name="Int. J. Syst. Evol. Microbiol.">
        <title>The Global Catalogue of Microorganisms (GCM) 10K type strain sequencing project: providing services to taxonomists for standard genome sequencing and annotation.</title>
        <authorList>
            <consortium name="The Broad Institute Genomics Platform"/>
            <consortium name="The Broad Institute Genome Sequencing Center for Infectious Disease"/>
            <person name="Wu L."/>
            <person name="Ma J."/>
        </authorList>
    </citation>
    <scope>NUCLEOTIDE SEQUENCE [LARGE SCALE GENOMIC DNA]</scope>
    <source>
        <strain evidence="2">CECT 8551</strain>
    </source>
</reference>
<dbReference type="EMBL" id="JBHSAV010000059">
    <property type="protein sequence ID" value="MFC3977887.1"/>
    <property type="molecule type" value="Genomic_DNA"/>
</dbReference>
<dbReference type="RefSeq" id="WP_241294437.1">
    <property type="nucleotide sequence ID" value="NZ_JAKZGR010000007.1"/>
</dbReference>
<name>A0ABV8ESB3_9BACT</name>
<accession>A0ABV8ESB3</accession>
<evidence type="ECO:0000313" key="1">
    <source>
        <dbReference type="EMBL" id="MFC3977887.1"/>
    </source>
</evidence>
<proteinExistence type="predicted"/>
<dbReference type="InterPro" id="IPR019619">
    <property type="entry name" value="DUF2490"/>
</dbReference>
<gene>
    <name evidence="1" type="ORF">ACFOUP_15980</name>
</gene>
<evidence type="ECO:0000313" key="2">
    <source>
        <dbReference type="Proteomes" id="UP001595766"/>
    </source>
</evidence>
<comment type="caution">
    <text evidence="1">The sequence shown here is derived from an EMBL/GenBank/DDBJ whole genome shotgun (WGS) entry which is preliminary data.</text>
</comment>
<sequence>MNKKIKILIVWFILLSAERVYADGIRLSDFNTIGWYNIHLTHKVNDKWSLHGEFQWRRANLIKESQQNLFRTGVNYQIHPFVLIRAGIGHIETHPYGKVPIQNSSRIFPEFRFFQMVQINNPIDKILLKHRFMLEQRWVGNYSNGQLNKVYNNTYVNRIRYMATLQLPLDKYFLEKNTPYLSVYDEIMIGFGKSINQNIFDQNRVGLVFGLHLNHNFKMEFGGINQILQFARLIEDKALIQTNSGLIFNTYFTF</sequence>
<keyword evidence="2" id="KW-1185">Reference proteome</keyword>